<evidence type="ECO:0000259" key="1">
    <source>
        <dbReference type="SMART" id="SM00849"/>
    </source>
</evidence>
<reference evidence="2" key="1">
    <citation type="submission" date="2019-01" db="EMBL/GenBank/DDBJ databases">
        <authorList>
            <consortium name="Genoscope - CEA"/>
            <person name="William W."/>
        </authorList>
    </citation>
    <scope>NUCLEOTIDE SEQUENCE</scope>
    <source>
        <strain evidence="2">CR-1</strain>
    </source>
</reference>
<feature type="domain" description="Metallo-beta-lactamase" evidence="1">
    <location>
        <begin position="21"/>
        <end position="226"/>
    </location>
</feature>
<protein>
    <submittedName>
        <fullName evidence="2">Beta-lactamase domain protein</fullName>
    </submittedName>
</protein>
<accession>A0A484HEG9</accession>
<dbReference type="PANTHER" id="PTHR46018:SF2">
    <property type="entry name" value="ZINC PHOSPHODIESTERASE ELAC PROTEIN 1"/>
    <property type="match status" value="1"/>
</dbReference>
<dbReference type="GO" id="GO:0042781">
    <property type="term" value="F:3'-tRNA processing endoribonuclease activity"/>
    <property type="evidence" value="ECO:0007669"/>
    <property type="project" value="TreeGrafter"/>
</dbReference>
<sequence length="259" mass="28598">MKKTAISILGSGTCVPSLERAACCVLAKTGESKILFDLGPGIMRRLLEDGVAIHEITHIFLSHFHPDHCAELVPFLFALKYPDFKKRSKPLSVIAGKGLETFFGRLQRAWGDWMAPDPDFFRLMELDLDGPGPRRMAFPDFVLEWAPANHRPESAAFKITDAAGKSLVYSGDTDESENVMALSKNADVLVCESAMPDDLKVDGHLTPSLAGEIARKAGLKRLILTHFYPECLQADPEGQARKTFGGDLIMARDLMRIEL</sequence>
<dbReference type="Gene3D" id="3.60.15.10">
    <property type="entry name" value="Ribonuclease Z/Hydroxyacylglutathione hydrolase-like"/>
    <property type="match status" value="1"/>
</dbReference>
<dbReference type="InterPro" id="IPR036866">
    <property type="entry name" value="RibonucZ/Hydroxyglut_hydro"/>
</dbReference>
<dbReference type="EMBL" id="CAACVI010000001">
    <property type="protein sequence ID" value="VEN72848.1"/>
    <property type="molecule type" value="Genomic_DNA"/>
</dbReference>
<dbReference type="AlphaFoldDB" id="A0A484HEG9"/>
<dbReference type="Pfam" id="PF12706">
    <property type="entry name" value="Lactamase_B_2"/>
    <property type="match status" value="1"/>
</dbReference>
<name>A0A484HEG9_9BACT</name>
<dbReference type="InterPro" id="IPR001279">
    <property type="entry name" value="Metallo-B-lactamas"/>
</dbReference>
<evidence type="ECO:0000313" key="2">
    <source>
        <dbReference type="EMBL" id="VEN72848.1"/>
    </source>
</evidence>
<dbReference type="CDD" id="cd16272">
    <property type="entry name" value="RNaseZ_MBL-fold"/>
    <property type="match status" value="1"/>
</dbReference>
<dbReference type="SMART" id="SM00849">
    <property type="entry name" value="Lactamase_B"/>
    <property type="match status" value="1"/>
</dbReference>
<dbReference type="PANTHER" id="PTHR46018">
    <property type="entry name" value="ZINC PHOSPHODIESTERASE ELAC PROTEIN 1"/>
    <property type="match status" value="1"/>
</dbReference>
<organism evidence="2">
    <name type="scientific">uncultured Desulfobacteraceae bacterium</name>
    <dbReference type="NCBI Taxonomy" id="218296"/>
    <lineage>
        <taxon>Bacteria</taxon>
        <taxon>Pseudomonadati</taxon>
        <taxon>Thermodesulfobacteriota</taxon>
        <taxon>Desulfobacteria</taxon>
        <taxon>Desulfobacterales</taxon>
        <taxon>Desulfobacteraceae</taxon>
        <taxon>environmental samples</taxon>
    </lineage>
</organism>
<proteinExistence type="predicted"/>
<gene>
    <name evidence="2" type="ORF">EPICR_10348</name>
</gene>
<dbReference type="SUPFAM" id="SSF56281">
    <property type="entry name" value="Metallo-hydrolase/oxidoreductase"/>
    <property type="match status" value="1"/>
</dbReference>